<dbReference type="EMBL" id="CP036262">
    <property type="protein sequence ID" value="QDS93678.1"/>
    <property type="molecule type" value="Genomic_DNA"/>
</dbReference>
<organism evidence="1 2">
    <name type="scientific">Roseimaritima multifibrata</name>
    <dbReference type="NCBI Taxonomy" id="1930274"/>
    <lineage>
        <taxon>Bacteria</taxon>
        <taxon>Pseudomonadati</taxon>
        <taxon>Planctomycetota</taxon>
        <taxon>Planctomycetia</taxon>
        <taxon>Pirellulales</taxon>
        <taxon>Pirellulaceae</taxon>
        <taxon>Roseimaritima</taxon>
    </lineage>
</organism>
<gene>
    <name evidence="1" type="ORF">FF011L_24510</name>
</gene>
<dbReference type="AlphaFoldDB" id="A0A517MFL1"/>
<sequence>MNEPVTLQPLLLLVEGAPALWRLDEGTLALAVFTDKAVAEQYAAEFAAQQPWKIASPEPVQAVRAIAECVRQGVVVAALNPAASKASRLFDLKAILRQARDKLRTGEPLTF</sequence>
<evidence type="ECO:0000313" key="2">
    <source>
        <dbReference type="Proteomes" id="UP000320672"/>
    </source>
</evidence>
<evidence type="ECO:0008006" key="3">
    <source>
        <dbReference type="Google" id="ProtNLM"/>
    </source>
</evidence>
<reference evidence="1 2" key="1">
    <citation type="submission" date="2019-02" db="EMBL/GenBank/DDBJ databases">
        <title>Deep-cultivation of Planctomycetes and their phenomic and genomic characterization uncovers novel biology.</title>
        <authorList>
            <person name="Wiegand S."/>
            <person name="Jogler M."/>
            <person name="Boedeker C."/>
            <person name="Pinto D."/>
            <person name="Vollmers J."/>
            <person name="Rivas-Marin E."/>
            <person name="Kohn T."/>
            <person name="Peeters S.H."/>
            <person name="Heuer A."/>
            <person name="Rast P."/>
            <person name="Oberbeckmann S."/>
            <person name="Bunk B."/>
            <person name="Jeske O."/>
            <person name="Meyerdierks A."/>
            <person name="Storesund J.E."/>
            <person name="Kallscheuer N."/>
            <person name="Luecker S."/>
            <person name="Lage O.M."/>
            <person name="Pohl T."/>
            <person name="Merkel B.J."/>
            <person name="Hornburger P."/>
            <person name="Mueller R.-W."/>
            <person name="Bruemmer F."/>
            <person name="Labrenz M."/>
            <person name="Spormann A.M."/>
            <person name="Op den Camp H."/>
            <person name="Overmann J."/>
            <person name="Amann R."/>
            <person name="Jetten M.S.M."/>
            <person name="Mascher T."/>
            <person name="Medema M.H."/>
            <person name="Devos D.P."/>
            <person name="Kaster A.-K."/>
            <person name="Ovreas L."/>
            <person name="Rohde M."/>
            <person name="Galperin M.Y."/>
            <person name="Jogler C."/>
        </authorList>
    </citation>
    <scope>NUCLEOTIDE SEQUENCE [LARGE SCALE GENOMIC DNA]</scope>
    <source>
        <strain evidence="1 2">FF011L</strain>
    </source>
</reference>
<dbReference type="Proteomes" id="UP000320672">
    <property type="component" value="Chromosome"/>
</dbReference>
<dbReference type="RefSeq" id="WP_145351796.1">
    <property type="nucleotide sequence ID" value="NZ_CP036262.1"/>
</dbReference>
<name>A0A517MFL1_9BACT</name>
<dbReference type="OrthoDB" id="9984842at2"/>
<keyword evidence="2" id="KW-1185">Reference proteome</keyword>
<accession>A0A517MFL1</accession>
<protein>
    <recommendedName>
        <fullName evidence="3">SseB protein N-terminal domain-containing protein</fullName>
    </recommendedName>
</protein>
<proteinExistence type="predicted"/>
<dbReference type="KEGG" id="rml:FF011L_24510"/>
<evidence type="ECO:0000313" key="1">
    <source>
        <dbReference type="EMBL" id="QDS93678.1"/>
    </source>
</evidence>